<dbReference type="AlphaFoldDB" id="S9QN65"/>
<dbReference type="EMBL" id="ANAH02000007">
    <property type="protein sequence ID" value="EPX62714.1"/>
    <property type="molecule type" value="Genomic_DNA"/>
</dbReference>
<proteinExistence type="predicted"/>
<keyword evidence="3" id="KW-1185">Reference proteome</keyword>
<evidence type="ECO:0000313" key="3">
    <source>
        <dbReference type="Proteomes" id="UP000011682"/>
    </source>
</evidence>
<feature type="region of interest" description="Disordered" evidence="1">
    <location>
        <begin position="1"/>
        <end position="26"/>
    </location>
</feature>
<protein>
    <submittedName>
        <fullName evidence="2">Uncharacterized protein</fullName>
    </submittedName>
</protein>
<reference evidence="2" key="1">
    <citation type="submission" date="2013-05" db="EMBL/GenBank/DDBJ databases">
        <title>Genome assembly of Cystobacter fuscus DSM 2262.</title>
        <authorList>
            <person name="Sharma G."/>
            <person name="Khatri I."/>
            <person name="Kaur C."/>
            <person name="Mayilraj S."/>
            <person name="Subramanian S."/>
        </authorList>
    </citation>
    <scope>NUCLEOTIDE SEQUENCE [LARGE SCALE GENOMIC DNA]</scope>
    <source>
        <strain evidence="2">DSM 2262</strain>
    </source>
</reference>
<sequence length="39" mass="4015">MNGSRGRRLLSNIPGRAQSNGRGVTDGRASVTALVGFEG</sequence>
<organism evidence="2 3">
    <name type="scientific">Cystobacter fuscus (strain ATCC 25194 / DSM 2262 / NBRC 100088 / M29)</name>
    <dbReference type="NCBI Taxonomy" id="1242864"/>
    <lineage>
        <taxon>Bacteria</taxon>
        <taxon>Pseudomonadati</taxon>
        <taxon>Myxococcota</taxon>
        <taxon>Myxococcia</taxon>
        <taxon>Myxococcales</taxon>
        <taxon>Cystobacterineae</taxon>
        <taxon>Archangiaceae</taxon>
        <taxon>Cystobacter</taxon>
    </lineage>
</organism>
<accession>S9QN65</accession>
<gene>
    <name evidence="2" type="ORF">D187_008902</name>
</gene>
<dbReference type="Proteomes" id="UP000011682">
    <property type="component" value="Unassembled WGS sequence"/>
</dbReference>
<evidence type="ECO:0000256" key="1">
    <source>
        <dbReference type="SAM" id="MobiDB-lite"/>
    </source>
</evidence>
<comment type="caution">
    <text evidence="2">The sequence shown here is derived from an EMBL/GenBank/DDBJ whole genome shotgun (WGS) entry which is preliminary data.</text>
</comment>
<name>S9QN65_CYSF2</name>
<evidence type="ECO:0000313" key="2">
    <source>
        <dbReference type="EMBL" id="EPX62714.1"/>
    </source>
</evidence>